<proteinExistence type="predicted"/>
<gene>
    <name evidence="2" type="ORF">CR513_36072</name>
</gene>
<evidence type="ECO:0000313" key="2">
    <source>
        <dbReference type="EMBL" id="RDX83059.1"/>
    </source>
</evidence>
<organism evidence="2 3">
    <name type="scientific">Mucuna pruriens</name>
    <name type="common">Velvet bean</name>
    <name type="synonym">Dolichos pruriens</name>
    <dbReference type="NCBI Taxonomy" id="157652"/>
    <lineage>
        <taxon>Eukaryota</taxon>
        <taxon>Viridiplantae</taxon>
        <taxon>Streptophyta</taxon>
        <taxon>Embryophyta</taxon>
        <taxon>Tracheophyta</taxon>
        <taxon>Spermatophyta</taxon>
        <taxon>Magnoliopsida</taxon>
        <taxon>eudicotyledons</taxon>
        <taxon>Gunneridae</taxon>
        <taxon>Pentapetalae</taxon>
        <taxon>rosids</taxon>
        <taxon>fabids</taxon>
        <taxon>Fabales</taxon>
        <taxon>Fabaceae</taxon>
        <taxon>Papilionoideae</taxon>
        <taxon>50 kb inversion clade</taxon>
        <taxon>NPAAA clade</taxon>
        <taxon>indigoferoid/millettioid clade</taxon>
        <taxon>Phaseoleae</taxon>
        <taxon>Mucuna</taxon>
    </lineage>
</organism>
<evidence type="ECO:0000313" key="3">
    <source>
        <dbReference type="Proteomes" id="UP000257109"/>
    </source>
</evidence>
<feature type="transmembrane region" description="Helical" evidence="1">
    <location>
        <begin position="20"/>
        <end position="40"/>
    </location>
</feature>
<evidence type="ECO:0000256" key="1">
    <source>
        <dbReference type="SAM" id="Phobius"/>
    </source>
</evidence>
<reference evidence="2" key="1">
    <citation type="submission" date="2018-05" db="EMBL/GenBank/DDBJ databases">
        <title>Draft genome of Mucuna pruriens seed.</title>
        <authorList>
            <person name="Nnadi N.E."/>
            <person name="Vos R."/>
            <person name="Hasami M.H."/>
            <person name="Devisetty U.K."/>
            <person name="Aguiy J.C."/>
        </authorList>
    </citation>
    <scope>NUCLEOTIDE SEQUENCE [LARGE SCALE GENOMIC DNA]</scope>
    <source>
        <strain evidence="2">JCA_2017</strain>
    </source>
</reference>
<dbReference type="Proteomes" id="UP000257109">
    <property type="component" value="Unassembled WGS sequence"/>
</dbReference>
<feature type="non-terminal residue" evidence="2">
    <location>
        <position position="1"/>
    </location>
</feature>
<dbReference type="AlphaFoldDB" id="A0A371FXJ8"/>
<sequence length="77" mass="8809">MVPRTHKFIYKPSKHRCTLVARMISSIVSYFLGVAMRWFLGLPPRSISSFLDPTTAFVSQFAANQEKCLEVVDLFNI</sequence>
<name>A0A371FXJ8_MUCPR</name>
<dbReference type="EMBL" id="QJKJ01007467">
    <property type="protein sequence ID" value="RDX83059.1"/>
    <property type="molecule type" value="Genomic_DNA"/>
</dbReference>
<protein>
    <submittedName>
        <fullName evidence="2">Uncharacterized protein</fullName>
    </submittedName>
</protein>
<comment type="caution">
    <text evidence="2">The sequence shown here is derived from an EMBL/GenBank/DDBJ whole genome shotgun (WGS) entry which is preliminary data.</text>
</comment>
<accession>A0A371FXJ8</accession>
<keyword evidence="1" id="KW-0812">Transmembrane</keyword>
<keyword evidence="1" id="KW-1133">Transmembrane helix</keyword>
<keyword evidence="1" id="KW-0472">Membrane</keyword>
<keyword evidence="3" id="KW-1185">Reference proteome</keyword>